<dbReference type="InterPro" id="IPR026585">
    <property type="entry name" value="GlgE"/>
</dbReference>
<comment type="catalytic activity">
    <reaction evidence="5 6">
        <text>alpha-maltose 1-phosphate + [(1-&gt;4)-alpha-D-glucosyl](n) = [(1-&gt;4)-alpha-D-glucosyl](n+2) + phosphate</text>
        <dbReference type="Rhea" id="RHEA:42692"/>
        <dbReference type="Rhea" id="RHEA-COMP:9584"/>
        <dbReference type="Rhea" id="RHEA-COMP:10183"/>
        <dbReference type="ChEBI" id="CHEBI:15444"/>
        <dbReference type="ChEBI" id="CHEBI:43474"/>
        <dbReference type="ChEBI" id="CHEBI:63576"/>
        <dbReference type="EC" id="2.4.99.16"/>
    </reaction>
</comment>
<keyword evidence="2 6" id="KW-0328">Glycosyltransferase</keyword>
<proteinExistence type="inferred from homology"/>
<feature type="binding site" evidence="6">
    <location>
        <position position="261"/>
    </location>
    <ligand>
        <name>alpha-maltose 1-phosphate</name>
        <dbReference type="ChEBI" id="CHEBI:63576"/>
    </ligand>
</feature>
<name>A0A917MB64_9BACT</name>
<evidence type="ECO:0000256" key="3">
    <source>
        <dbReference type="ARBA" id="ARBA00022679"/>
    </source>
</evidence>
<feature type="site" description="Transition state stabilizer" evidence="6">
    <location>
        <position position="479"/>
    </location>
</feature>
<dbReference type="AlphaFoldDB" id="A0A917MB64"/>
<dbReference type="InterPro" id="IPR006047">
    <property type="entry name" value="GH13_cat_dom"/>
</dbReference>
<feature type="binding site" evidence="6">
    <location>
        <position position="356"/>
    </location>
    <ligand>
        <name>alpha-maltose 1-phosphate</name>
        <dbReference type="ChEBI" id="CHEBI:63576"/>
    </ligand>
</feature>
<dbReference type="Gene3D" id="1.20.58.80">
    <property type="entry name" value="Phosphotransferase system, lactose/cellobiose-type IIA subunit"/>
    <property type="match status" value="1"/>
</dbReference>
<dbReference type="GO" id="GO:0016758">
    <property type="term" value="F:hexosyltransferase activity"/>
    <property type="evidence" value="ECO:0007669"/>
    <property type="project" value="UniProtKB-UniRule"/>
</dbReference>
<feature type="active site" description="Proton donor" evidence="6">
    <location>
        <position position="421"/>
    </location>
</feature>
<evidence type="ECO:0000256" key="5">
    <source>
        <dbReference type="ARBA" id="ARBA00048735"/>
    </source>
</evidence>
<dbReference type="InterPro" id="IPR017853">
    <property type="entry name" value="GH"/>
</dbReference>
<keyword evidence="10" id="KW-1185">Reference proteome</keyword>
<feature type="binding site" evidence="6">
    <location>
        <position position="321"/>
    </location>
    <ligand>
        <name>alpha-maltose 1-phosphate</name>
        <dbReference type="ChEBI" id="CHEBI:63576"/>
    </ligand>
</feature>
<reference evidence="9" key="2">
    <citation type="submission" date="2020-09" db="EMBL/GenBank/DDBJ databases">
        <authorList>
            <person name="Sun Q."/>
            <person name="Zhou Y."/>
        </authorList>
    </citation>
    <scope>NUCLEOTIDE SEQUENCE</scope>
    <source>
        <strain evidence="9">CGMCC 1.12997</strain>
    </source>
</reference>
<comment type="caution">
    <text evidence="9">The sequence shown here is derived from an EMBL/GenBank/DDBJ whole genome shotgun (WGS) entry which is preliminary data.</text>
</comment>
<dbReference type="InterPro" id="IPR021828">
    <property type="entry name" value="GlgE_dom_N/S"/>
</dbReference>
<reference evidence="9" key="1">
    <citation type="journal article" date="2014" name="Int. J. Syst. Evol. Microbiol.">
        <title>Complete genome sequence of Corynebacterium casei LMG S-19264T (=DSM 44701T), isolated from a smear-ripened cheese.</title>
        <authorList>
            <consortium name="US DOE Joint Genome Institute (JGI-PGF)"/>
            <person name="Walter F."/>
            <person name="Albersmeier A."/>
            <person name="Kalinowski J."/>
            <person name="Ruckert C."/>
        </authorList>
    </citation>
    <scope>NUCLEOTIDE SEQUENCE</scope>
    <source>
        <strain evidence="9">CGMCC 1.12997</strain>
    </source>
</reference>
<evidence type="ECO:0000313" key="10">
    <source>
        <dbReference type="Proteomes" id="UP000647241"/>
    </source>
</evidence>
<dbReference type="EC" id="2.4.99.16" evidence="6"/>
<dbReference type="SMART" id="SM00642">
    <property type="entry name" value="Aamy"/>
    <property type="match status" value="1"/>
</dbReference>
<dbReference type="CDD" id="cd11344">
    <property type="entry name" value="AmyAc_GlgE_like"/>
    <property type="match status" value="1"/>
</dbReference>
<gene>
    <name evidence="6 9" type="primary">glgE</name>
    <name evidence="9" type="ORF">GCM10011585_36280</name>
</gene>
<dbReference type="SUPFAM" id="SSF51011">
    <property type="entry name" value="Glycosyl hydrolase domain"/>
    <property type="match status" value="1"/>
</dbReference>
<dbReference type="Pfam" id="PF00128">
    <property type="entry name" value="Alpha-amylase"/>
    <property type="match status" value="1"/>
</dbReference>
<dbReference type="Proteomes" id="UP000647241">
    <property type="component" value="Unassembled WGS sequence"/>
</dbReference>
<evidence type="ECO:0000256" key="6">
    <source>
        <dbReference type="HAMAP-Rule" id="MF_02124"/>
    </source>
</evidence>
<keyword evidence="3 6" id="KW-0808">Transferase</keyword>
<sequence>MKPVEGRKRVIIEDVQPEVGCGRYSAKRTLGDSVTVTAAVFADGHDHIAGRLLFRHEKDRAWRSVPLRPLTNDLWSATFTVDKLGAWSYSIEAWIDHFGTWFADLQKRLAAQHDPNADAVSAAQNIPLALRTGAILLEEAATRAKSTDAKLIGRALTTLQQSANKADLATNPIDDKLIDIVNRYPDLTLATRYEQKLSLWVDRERARFSAWYEMFPRSSSTDPSRHGTFADVEALLPDIAAMGFDVLYLPPIHPIGEAFRKGPNNNVVASKGDPGSPWAIGAKDGGHTAIHQQLGTLADFEHLVTAARTHGMELALDIAFQCSPDHPWVTEHPDWFIKRPDGSIQYAENPPKKYQDIYPLNFESSSWRSLWQALHNVFDYWIQHDVHIFRVDNPHTKALPFWEWCISEIHKKHPGVIFLAEAFTRPHVMYSLAKAGFTQSYTYFTWRNTGSELQQYFEEITRPPISDFFRPNLWPNTPDILHETLQTGGRPAFMQRVILAATLGANYGIYGPAFELGENLPAKPGSEEYLNSEKYEIRRWDRNAQHSLAPLITRLNQIRRENRALQSDSSLHFHPVDNPHILCYSKITEDNLILVAINLDPVQEQAGWIDLDLKHLAIGHGQAFDVEDLLTGTHYQWHGRSNYVALRPDVMPAHVFRITRDPNNGNGTKLTSAPAQAETTE</sequence>
<dbReference type="RefSeq" id="WP_188555641.1">
    <property type="nucleotide sequence ID" value="NZ_BMGT01000004.1"/>
</dbReference>
<organism evidence="9 10">
    <name type="scientific">Edaphobacter dinghuensis</name>
    <dbReference type="NCBI Taxonomy" id="1560005"/>
    <lineage>
        <taxon>Bacteria</taxon>
        <taxon>Pseudomonadati</taxon>
        <taxon>Acidobacteriota</taxon>
        <taxon>Terriglobia</taxon>
        <taxon>Terriglobales</taxon>
        <taxon>Acidobacteriaceae</taxon>
        <taxon>Edaphobacter</taxon>
    </lineage>
</organism>
<dbReference type="Pfam" id="PF21702">
    <property type="entry name" value="GLGE_C"/>
    <property type="match status" value="1"/>
</dbReference>
<dbReference type="Gene3D" id="3.20.20.80">
    <property type="entry name" value="Glycosidases"/>
    <property type="match status" value="1"/>
</dbReference>
<dbReference type="PANTHER" id="PTHR47786">
    <property type="entry name" value="ALPHA-1,4-GLUCAN:MALTOSE-1-PHOSPHATE MALTOSYLTRANSFERASE"/>
    <property type="match status" value="1"/>
</dbReference>
<evidence type="ECO:0000259" key="8">
    <source>
        <dbReference type="SMART" id="SM00642"/>
    </source>
</evidence>
<feature type="region of interest" description="Disordered" evidence="7">
    <location>
        <begin position="659"/>
        <end position="681"/>
    </location>
</feature>
<dbReference type="InterPro" id="IPR013780">
    <property type="entry name" value="Glyco_hydro_b"/>
</dbReference>
<dbReference type="InterPro" id="IPR013783">
    <property type="entry name" value="Ig-like_fold"/>
</dbReference>
<dbReference type="Pfam" id="PF11896">
    <property type="entry name" value="GlgE_dom_N_S"/>
    <property type="match status" value="1"/>
</dbReference>
<dbReference type="PANTHER" id="PTHR47786:SF2">
    <property type="entry name" value="GLYCOSYL HYDROLASE FAMILY 13 CATALYTIC DOMAIN-CONTAINING PROTEIN"/>
    <property type="match status" value="1"/>
</dbReference>
<dbReference type="HAMAP" id="MF_02124">
    <property type="entry name" value="GlgE"/>
    <property type="match status" value="1"/>
</dbReference>
<comment type="similarity">
    <text evidence="6">Belongs to the glycosyl hydrolase 13 family. GlgE subfamily.</text>
</comment>
<evidence type="ECO:0000256" key="4">
    <source>
        <dbReference type="ARBA" id="ARBA00023277"/>
    </source>
</evidence>
<feature type="compositionally biased region" description="Polar residues" evidence="7">
    <location>
        <begin position="661"/>
        <end position="681"/>
    </location>
</feature>
<feature type="binding site" evidence="6">
    <location>
        <position position="393"/>
    </location>
    <ligand>
        <name>alpha-maltose 1-phosphate</name>
        <dbReference type="ChEBI" id="CHEBI:63576"/>
    </ligand>
</feature>
<evidence type="ECO:0000313" key="9">
    <source>
        <dbReference type="EMBL" id="GGG88913.1"/>
    </source>
</evidence>
<comment type="function">
    <text evidence="6">Maltosyltransferase that uses maltose 1-phosphate (M1P) as the sugar donor to elongate linear or branched alpha-(1-&gt;4)-glucans. Is involved in a branched alpha-glucan biosynthetic pathway from trehalose, together with TreS, Mak and GlgB.</text>
</comment>
<dbReference type="GO" id="GO:0030979">
    <property type="term" value="P:alpha-glucan biosynthetic process"/>
    <property type="evidence" value="ECO:0007669"/>
    <property type="project" value="UniProtKB-UniRule"/>
</dbReference>
<comment type="subunit">
    <text evidence="1 6">Homodimer.</text>
</comment>
<dbReference type="InterPro" id="IPR049171">
    <property type="entry name" value="GLGE_C"/>
</dbReference>
<feature type="active site" description="Nucleophile" evidence="6">
    <location>
        <position position="392"/>
    </location>
</feature>
<evidence type="ECO:0000256" key="7">
    <source>
        <dbReference type="SAM" id="MobiDB-lite"/>
    </source>
</evidence>
<dbReference type="EMBL" id="BMGT01000004">
    <property type="protein sequence ID" value="GGG88913.1"/>
    <property type="molecule type" value="Genomic_DNA"/>
</dbReference>
<accession>A0A917MB64</accession>
<dbReference type="Gene3D" id="2.60.40.1180">
    <property type="entry name" value="Golgi alpha-mannosidase II"/>
    <property type="match status" value="1"/>
</dbReference>
<evidence type="ECO:0000256" key="2">
    <source>
        <dbReference type="ARBA" id="ARBA00022676"/>
    </source>
</evidence>
<feature type="domain" description="Glycosyl hydrolase family 13 catalytic" evidence="8">
    <location>
        <begin position="213"/>
        <end position="559"/>
    </location>
</feature>
<keyword evidence="4 6" id="KW-0119">Carbohydrate metabolism</keyword>
<dbReference type="Gene3D" id="2.60.40.10">
    <property type="entry name" value="Immunoglobulins"/>
    <property type="match status" value="1"/>
</dbReference>
<evidence type="ECO:0000256" key="1">
    <source>
        <dbReference type="ARBA" id="ARBA00011738"/>
    </source>
</evidence>
<dbReference type="SUPFAM" id="SSF51445">
    <property type="entry name" value="(Trans)glycosidases"/>
    <property type="match status" value="1"/>
</dbReference>
<feature type="binding site" evidence="6">
    <location>
        <begin position="534"/>
        <end position="535"/>
    </location>
    <ligand>
        <name>alpha-maltose 1-phosphate</name>
        <dbReference type="ChEBI" id="CHEBI:63576"/>
    </ligand>
</feature>
<dbReference type="GO" id="GO:0004553">
    <property type="term" value="F:hydrolase activity, hydrolyzing O-glycosyl compounds"/>
    <property type="evidence" value="ECO:0007669"/>
    <property type="project" value="InterPro"/>
</dbReference>
<protein>
    <recommendedName>
        <fullName evidence="6">Alpha-1,4-glucan:maltose-1-phosphate maltosyltransferase</fullName>
        <shortName evidence="6">GMPMT</shortName>
        <ecNumber evidence="6">2.4.99.16</ecNumber>
    </recommendedName>
    <alternativeName>
        <fullName evidence="6">(1-&gt;4)-alpha-D-glucan:maltose-1-phosphate alpha-D-maltosyltransferase</fullName>
    </alternativeName>
</protein>